<dbReference type="OrthoDB" id="3719237at2"/>
<evidence type="ECO:0000256" key="2">
    <source>
        <dbReference type="SAM" id="Phobius"/>
    </source>
</evidence>
<dbReference type="RefSeq" id="WP_119161687.1">
    <property type="nucleotide sequence ID" value="NZ_LR134442.1"/>
</dbReference>
<accession>A0A383S6Z8</accession>
<feature type="region of interest" description="Disordered" evidence="1">
    <location>
        <begin position="631"/>
        <end position="655"/>
    </location>
</feature>
<evidence type="ECO:0000256" key="1">
    <source>
        <dbReference type="SAM" id="MobiDB-lite"/>
    </source>
</evidence>
<organism evidence="6 7">
    <name type="scientific">Propionibacterium australiense</name>
    <dbReference type="NCBI Taxonomy" id="119981"/>
    <lineage>
        <taxon>Bacteria</taxon>
        <taxon>Bacillati</taxon>
        <taxon>Actinomycetota</taxon>
        <taxon>Actinomycetes</taxon>
        <taxon>Propionibacteriales</taxon>
        <taxon>Propionibacteriaceae</taxon>
        <taxon>Propionibacterium</taxon>
    </lineage>
</organism>
<gene>
    <name evidence="5" type="ORF">D7U36_10210</name>
    <name evidence="6" type="ORF">PROPAUS_1251</name>
</gene>
<feature type="transmembrane region" description="Helical" evidence="2">
    <location>
        <begin position="255"/>
        <end position="274"/>
    </location>
</feature>
<reference evidence="6" key="2">
    <citation type="submission" date="2018-08" db="EMBL/GenBank/DDBJ databases">
        <authorList>
            <person name="Ferrada E.E."/>
            <person name="Latorre B.A."/>
        </authorList>
    </citation>
    <scope>NUCLEOTIDE SEQUENCE [LARGE SCALE GENOMIC DNA]</scope>
    <source>
        <strain evidence="6">Propionibacterium_australiense1</strain>
    </source>
</reference>
<dbReference type="Proteomes" id="UP000279336">
    <property type="component" value="Unassembled WGS sequence"/>
</dbReference>
<feature type="transmembrane region" description="Helical" evidence="2">
    <location>
        <begin position="440"/>
        <end position="461"/>
    </location>
</feature>
<sequence>MWRQLNRWIIHPLLWAIVMLAIFAFVSVKNAPPTQSDAGFTVTSFDGDYSASEQGGKLRLDVVETITVNFLAQGLHGIERTLPTAYGSSDLGLTDVEVTDENGEPVSSTTRRPGRKDTSDVKAGTVSVRIGSSSRYVHGTRTYVLHYAYENAMVATRDGQELYFDVNGTGWAASIASITATVHVDPALAGSLTGARSCYRGEAGSTQQCDIVSTADGFRVSETDFEAGQNVTIAVGFRPGAVATAITAPGSSSFVLLWSPLALAALALAVALGVRHSHRHPRLLRRESVPVSVVPPAKLSPLVAADFLGYPENGMAAWLTQLVLEGRARILQDEPAGDGAGGPRLRVVLSPADEFSNRERDVLAPFSGGRYGASLDKAHAPEALERSAKARTSMFTVAGLRQDSSLPSVLLFGGMVGLYAAGLLAFAAKLFTSVADASDFMRFLLVGVLACLGLVAASYYAPTHGRMTDRGKEALIGLAGLREFITMAEADRIGVLSTVDASSRAEPGRSGAREVEITERLLPWAIVFGCEDSWRKVIGDLRASVPQVHLPDIELPAVEIGRGMSEHYRRYQRPYYADSNSFFATRSPIGRGPVVTGISDLLDSWSSAHSRDWDGGGSRWTGGSFFGGGGSSFSGGSRGGGHSGGGIGGGGGRAW</sequence>
<keyword evidence="2" id="KW-1133">Transmembrane helix</keyword>
<dbReference type="EMBL" id="UNQJ01000007">
    <property type="protein sequence ID" value="SYZ33332.1"/>
    <property type="molecule type" value="Genomic_DNA"/>
</dbReference>
<protein>
    <submittedName>
        <fullName evidence="5">DUF2207 domain-containing protein</fullName>
    </submittedName>
    <submittedName>
        <fullName evidence="6">Predicted membrane protein (DUF2207)</fullName>
    </submittedName>
</protein>
<dbReference type="AlphaFoldDB" id="A0A383S6Z8"/>
<evidence type="ECO:0000313" key="7">
    <source>
        <dbReference type="Proteomes" id="UP000263928"/>
    </source>
</evidence>
<keyword evidence="2" id="KW-0472">Membrane</keyword>
<reference evidence="5 8" key="3">
    <citation type="submission" date="2018-10" db="EMBL/GenBank/DDBJ databases">
        <title>Propionibacterium australiense Genome Sequencing and Assembly.</title>
        <authorList>
            <person name="Bernier A.-M."/>
            <person name="Bernard K."/>
        </authorList>
    </citation>
    <scope>NUCLEOTIDE SEQUENCE [LARGE SCALE GENOMIC DNA]</scope>
    <source>
        <strain evidence="5 8">NML98A078</strain>
    </source>
</reference>
<proteinExistence type="predicted"/>
<feature type="domain" description="DUF2207" evidence="3">
    <location>
        <begin position="42"/>
        <end position="237"/>
    </location>
</feature>
<feature type="region of interest" description="Disordered" evidence="1">
    <location>
        <begin position="98"/>
        <end position="122"/>
    </location>
</feature>
<evidence type="ECO:0000313" key="5">
    <source>
        <dbReference type="EMBL" id="RLP07932.1"/>
    </source>
</evidence>
<evidence type="ECO:0000259" key="3">
    <source>
        <dbReference type="Pfam" id="PF09972"/>
    </source>
</evidence>
<dbReference type="EMBL" id="RCIW01000016">
    <property type="protein sequence ID" value="RLP07932.1"/>
    <property type="molecule type" value="Genomic_DNA"/>
</dbReference>
<evidence type="ECO:0000259" key="4">
    <source>
        <dbReference type="Pfam" id="PF20990"/>
    </source>
</evidence>
<dbReference type="Proteomes" id="UP000263928">
    <property type="component" value="Unassembled WGS sequence"/>
</dbReference>
<evidence type="ECO:0000313" key="8">
    <source>
        <dbReference type="Proteomes" id="UP000279336"/>
    </source>
</evidence>
<keyword evidence="7" id="KW-1185">Reference proteome</keyword>
<evidence type="ECO:0000313" key="6">
    <source>
        <dbReference type="EMBL" id="SYZ33332.1"/>
    </source>
</evidence>
<keyword evidence="2" id="KW-0812">Transmembrane</keyword>
<reference evidence="7" key="1">
    <citation type="submission" date="2018-08" db="EMBL/GenBank/DDBJ databases">
        <authorList>
            <person name="Hornung B."/>
        </authorList>
    </citation>
    <scope>NUCLEOTIDE SEQUENCE [LARGE SCALE GENOMIC DNA]</scope>
</reference>
<dbReference type="InterPro" id="IPR048389">
    <property type="entry name" value="YciQ-like_C"/>
</dbReference>
<feature type="transmembrane region" description="Helical" evidence="2">
    <location>
        <begin position="12"/>
        <end position="28"/>
    </location>
</feature>
<name>A0A383S6Z8_9ACTN</name>
<dbReference type="Pfam" id="PF20990">
    <property type="entry name" value="DUF2207_C"/>
    <property type="match status" value="1"/>
</dbReference>
<feature type="domain" description="Predicted membrane protein YciQ-like C-terminal" evidence="4">
    <location>
        <begin position="295"/>
        <end position="536"/>
    </location>
</feature>
<dbReference type="InterPro" id="IPR018702">
    <property type="entry name" value="DUF2207"/>
</dbReference>
<feature type="transmembrane region" description="Helical" evidence="2">
    <location>
        <begin position="409"/>
        <end position="428"/>
    </location>
</feature>
<dbReference type="Pfam" id="PF09972">
    <property type="entry name" value="DUF2207"/>
    <property type="match status" value="1"/>
</dbReference>